<proteinExistence type="predicted"/>
<dbReference type="InterPro" id="IPR002716">
    <property type="entry name" value="PIN_dom"/>
</dbReference>
<gene>
    <name evidence="3" type="ORF">DM01DRAFT_1340993</name>
</gene>
<organism evidence="3 4">
    <name type="scientific">Hesseltinella vesiculosa</name>
    <dbReference type="NCBI Taxonomy" id="101127"/>
    <lineage>
        <taxon>Eukaryota</taxon>
        <taxon>Fungi</taxon>
        <taxon>Fungi incertae sedis</taxon>
        <taxon>Mucoromycota</taxon>
        <taxon>Mucoromycotina</taxon>
        <taxon>Mucoromycetes</taxon>
        <taxon>Mucorales</taxon>
        <taxon>Cunninghamellaceae</taxon>
        <taxon>Hesseltinella</taxon>
    </lineage>
</organism>
<evidence type="ECO:0000256" key="1">
    <source>
        <dbReference type="SAM" id="MobiDB-lite"/>
    </source>
</evidence>
<feature type="region of interest" description="Disordered" evidence="1">
    <location>
        <begin position="244"/>
        <end position="274"/>
    </location>
</feature>
<reference evidence="3 4" key="1">
    <citation type="submission" date="2016-07" db="EMBL/GenBank/DDBJ databases">
        <title>Pervasive Adenine N6-methylation of Active Genes in Fungi.</title>
        <authorList>
            <consortium name="DOE Joint Genome Institute"/>
            <person name="Mondo S.J."/>
            <person name="Dannebaum R.O."/>
            <person name="Kuo R.C."/>
            <person name="Labutti K."/>
            <person name="Haridas S."/>
            <person name="Kuo A."/>
            <person name="Salamov A."/>
            <person name="Ahrendt S.R."/>
            <person name="Lipzen A."/>
            <person name="Sullivan W."/>
            <person name="Andreopoulos W.B."/>
            <person name="Clum A."/>
            <person name="Lindquist E."/>
            <person name="Daum C."/>
            <person name="Ramamoorthy G.K."/>
            <person name="Gryganskyi A."/>
            <person name="Culley D."/>
            <person name="Magnuson J.K."/>
            <person name="James T.Y."/>
            <person name="O'Malley M.A."/>
            <person name="Stajich J.E."/>
            <person name="Spatafora J.W."/>
            <person name="Visel A."/>
            <person name="Grigoriev I.V."/>
        </authorList>
    </citation>
    <scope>NUCLEOTIDE SEQUENCE [LARGE SCALE GENOMIC DNA]</scope>
    <source>
        <strain evidence="3 4">NRRL 3301</strain>
    </source>
</reference>
<evidence type="ECO:0000259" key="2">
    <source>
        <dbReference type="SMART" id="SM00670"/>
    </source>
</evidence>
<protein>
    <recommendedName>
        <fullName evidence="2">PIN domain-containing protein</fullName>
    </recommendedName>
</protein>
<dbReference type="PANTHER" id="PTHR16161:SF0">
    <property type="entry name" value="TRANSCRIPTIONAL PROTEIN SWT1"/>
    <property type="match status" value="1"/>
</dbReference>
<comment type="caution">
    <text evidence="3">The sequence shown here is derived from an EMBL/GenBank/DDBJ whole genome shotgun (WGS) entry which is preliminary data.</text>
</comment>
<dbReference type="AlphaFoldDB" id="A0A1X2G2G0"/>
<dbReference type="Gene3D" id="3.40.50.1010">
    <property type="entry name" value="5'-nuclease"/>
    <property type="match status" value="1"/>
</dbReference>
<dbReference type="CDD" id="cd18727">
    <property type="entry name" value="PIN_Swt1-like"/>
    <property type="match status" value="1"/>
</dbReference>
<dbReference type="SMART" id="SM00670">
    <property type="entry name" value="PINc"/>
    <property type="match status" value="1"/>
</dbReference>
<accession>A0A1X2G2G0</accession>
<dbReference type="SUPFAM" id="SSF88723">
    <property type="entry name" value="PIN domain-like"/>
    <property type="match status" value="1"/>
</dbReference>
<dbReference type="Proteomes" id="UP000242146">
    <property type="component" value="Unassembled WGS sequence"/>
</dbReference>
<dbReference type="PANTHER" id="PTHR16161">
    <property type="entry name" value="TRANSCRIPTIONAL PROTEIN SWT1"/>
    <property type="match status" value="1"/>
</dbReference>
<keyword evidence="4" id="KW-1185">Reference proteome</keyword>
<dbReference type="EMBL" id="MCGT01000063">
    <property type="protein sequence ID" value="ORX42725.1"/>
    <property type="molecule type" value="Genomic_DNA"/>
</dbReference>
<dbReference type="OrthoDB" id="2017974at2759"/>
<feature type="domain" description="PIN" evidence="2">
    <location>
        <begin position="48"/>
        <end position="180"/>
    </location>
</feature>
<dbReference type="Pfam" id="PF13638">
    <property type="entry name" value="PIN_4"/>
    <property type="match status" value="1"/>
</dbReference>
<dbReference type="InterPro" id="IPR029060">
    <property type="entry name" value="PIN-like_dom_sf"/>
</dbReference>
<name>A0A1X2G2G0_9FUNG</name>
<dbReference type="InterPro" id="IPR052626">
    <property type="entry name" value="SWT1_Regulator"/>
</dbReference>
<evidence type="ECO:0000313" key="3">
    <source>
        <dbReference type="EMBL" id="ORX42725.1"/>
    </source>
</evidence>
<dbReference type="STRING" id="101127.A0A1X2G2G0"/>
<dbReference type="GO" id="GO:0004540">
    <property type="term" value="F:RNA nuclease activity"/>
    <property type="evidence" value="ECO:0007669"/>
    <property type="project" value="UniProtKB-ARBA"/>
</dbReference>
<dbReference type="GO" id="GO:0005634">
    <property type="term" value="C:nucleus"/>
    <property type="evidence" value="ECO:0007669"/>
    <property type="project" value="TreeGrafter"/>
</dbReference>
<evidence type="ECO:0000313" key="4">
    <source>
        <dbReference type="Proteomes" id="UP000242146"/>
    </source>
</evidence>
<sequence length="297" mass="33532">MTSMDIDGPEFILEVNEAIAAVRLKRTGDRHDAQVLSGHNLPPNAFQQLAVIDTNFIITGLKYVDELVTAAERNPGVFLIVIPWIVVKELDKLKMQRKTNTTVEGKAEALGDLARAAMRFLQTKLESKSIALRGQRLDEVYQHDREILGADDRILDCCMYFRYRLEKPVLLLSNDRNLCIKSMIHHIDSLSLERKAKMKELLGLMSGDSTGMQIDGGYFSALTDKEHTHDLSFVNDEDVDMLGPEDIVDDADDENKNTGTKASKHAAQPKGLTTKSEIIASRSHWRNEYYRRGMDLK</sequence>